<sequence length="278" mass="28579">MMSLPLAGSLHGISVLITRSPDRAGGLVSALLAVGAEPLLLPLIDFEAVDFSVEDLRAGNYSWLVVSSITTVRALKAAAAKIGLQLAELVPPKTRMATIGPSSRRILEHEGLTVHLAPEDIQSAAGLVAILPRLDGNAVWLPQSDVAGPALAEGLRAAGAQVSVTTAYRTVDYPASNRLVTELAVGVEPVAAPMLSLAAARAKIADGSLQAVVAASASAASRIAETLRPLQNTKFIAIGRPTAEQAAAEGIVVAGIAEQPTPEGIVAVLNSVFERDIS</sequence>
<dbReference type="KEGG" id="rsa:RSal33209_1224"/>
<name>A9WPH7_RENSM</name>
<organism evidence="2 3">
    <name type="scientific">Renibacterium salmoninarum (strain ATCC 33209 / DSM 20767 / JCM 11484 / NBRC 15589 / NCIMB 2235)</name>
    <dbReference type="NCBI Taxonomy" id="288705"/>
    <lineage>
        <taxon>Bacteria</taxon>
        <taxon>Bacillati</taxon>
        <taxon>Actinomycetota</taxon>
        <taxon>Actinomycetes</taxon>
        <taxon>Micrococcales</taxon>
        <taxon>Micrococcaceae</taxon>
        <taxon>Renibacterium</taxon>
    </lineage>
</organism>
<dbReference type="Proteomes" id="UP000002007">
    <property type="component" value="Chromosome"/>
</dbReference>
<dbReference type="InterPro" id="IPR003754">
    <property type="entry name" value="4pyrrol_synth_uPrphyn_synth"/>
</dbReference>
<evidence type="ECO:0000313" key="2">
    <source>
        <dbReference type="EMBL" id="ABY22962.1"/>
    </source>
</evidence>
<protein>
    <submittedName>
        <fullName evidence="2">Uroporphyrinogen-III synthase</fullName>
        <ecNumber evidence="2">4.2.1.75</ecNumber>
    </submittedName>
</protein>
<dbReference type="InterPro" id="IPR039793">
    <property type="entry name" value="UROS/Hem4"/>
</dbReference>
<dbReference type="Gene3D" id="3.40.50.10090">
    <property type="match status" value="2"/>
</dbReference>
<dbReference type="Pfam" id="PF02602">
    <property type="entry name" value="HEM4"/>
    <property type="match status" value="1"/>
</dbReference>
<dbReference type="PANTHER" id="PTHR40082:SF1">
    <property type="entry name" value="BLR5956 PROTEIN"/>
    <property type="match status" value="1"/>
</dbReference>
<feature type="domain" description="Tetrapyrrole biosynthesis uroporphyrinogen III synthase" evidence="1">
    <location>
        <begin position="28"/>
        <end position="266"/>
    </location>
</feature>
<evidence type="ECO:0000259" key="1">
    <source>
        <dbReference type="Pfam" id="PF02602"/>
    </source>
</evidence>
<keyword evidence="2" id="KW-0456">Lyase</keyword>
<dbReference type="GO" id="GO:0006780">
    <property type="term" value="P:uroporphyrinogen III biosynthetic process"/>
    <property type="evidence" value="ECO:0007669"/>
    <property type="project" value="InterPro"/>
</dbReference>
<dbReference type="PANTHER" id="PTHR40082">
    <property type="entry name" value="BLR5956 PROTEIN"/>
    <property type="match status" value="1"/>
</dbReference>
<accession>A9WPH7</accession>
<proteinExistence type="predicted"/>
<dbReference type="SUPFAM" id="SSF69618">
    <property type="entry name" value="HemD-like"/>
    <property type="match status" value="1"/>
</dbReference>
<dbReference type="CDD" id="cd06578">
    <property type="entry name" value="HemD"/>
    <property type="match status" value="1"/>
</dbReference>
<reference evidence="3" key="1">
    <citation type="journal article" date="2008" name="J. Bacteriol.">
        <title>Genome sequence of the fish pathogen Renibacterium salmoninarum suggests reductive evolution away from an environmental Arthrobacter ancestor.</title>
        <authorList>
            <person name="Wiens G.D."/>
            <person name="Rockey D.D."/>
            <person name="Wu Z."/>
            <person name="Chang J."/>
            <person name="Levy R."/>
            <person name="Crane S."/>
            <person name="Chen D.S."/>
            <person name="Capri G.R."/>
            <person name="Burnett J.R."/>
            <person name="Sudheesh P.S."/>
            <person name="Schipma M.J."/>
            <person name="Burd H."/>
            <person name="Bhattacharyya A."/>
            <person name="Rhodes L.D."/>
            <person name="Kaul R."/>
            <person name="Strom M.S."/>
        </authorList>
    </citation>
    <scope>NUCLEOTIDE SEQUENCE [LARGE SCALE GENOMIC DNA]</scope>
    <source>
        <strain evidence="3">ATCC 33209 / DSM 20767 / JCM 11484 / NBRC 15589 / NCIMB 2235</strain>
    </source>
</reference>
<evidence type="ECO:0000313" key="3">
    <source>
        <dbReference type="Proteomes" id="UP000002007"/>
    </source>
</evidence>
<dbReference type="EC" id="4.2.1.75" evidence="2"/>
<dbReference type="eggNOG" id="COG1587">
    <property type="taxonomic scope" value="Bacteria"/>
</dbReference>
<dbReference type="STRING" id="288705.RSal33209_1224"/>
<dbReference type="AlphaFoldDB" id="A9WPH7"/>
<dbReference type="HOGENOM" id="CLU_011276_9_0_11"/>
<keyword evidence="3" id="KW-1185">Reference proteome</keyword>
<dbReference type="GO" id="GO:0004852">
    <property type="term" value="F:uroporphyrinogen-III synthase activity"/>
    <property type="evidence" value="ECO:0007669"/>
    <property type="project" value="UniProtKB-EC"/>
</dbReference>
<dbReference type="EMBL" id="CP000910">
    <property type="protein sequence ID" value="ABY22962.1"/>
    <property type="molecule type" value="Genomic_DNA"/>
</dbReference>
<dbReference type="InterPro" id="IPR036108">
    <property type="entry name" value="4pyrrol_syn_uPrphyn_synt_sf"/>
</dbReference>
<gene>
    <name evidence="2" type="ordered locus">RSal33209_1224</name>
</gene>